<dbReference type="CDD" id="cd18793">
    <property type="entry name" value="SF2_C_SNF"/>
    <property type="match status" value="1"/>
</dbReference>
<evidence type="ECO:0000259" key="2">
    <source>
        <dbReference type="PROSITE" id="PS51192"/>
    </source>
</evidence>
<sequence>MTLAHRIAVTPLGHLHLVAGTDEDVAYGVAAELPVKLVKTFKESPAAGLSYSVSSRADGPLPAPLQFWRAFANRYFTALRRSNSTGGGDWRSPEPPDAATLKEILAEAPPMLGLEYASPETLVELWDLLDEHTSVQAKRRKGGLAAYLHSLRPEWNLHGRVTFHLAENKKNPERPFAFLATYTSSETTGATPRHVPLSEALKASISSGNSEQLDALLTPVSRAAEACPAIAKLLDSKALFSPQAWGISQAFEFFSSVPQIEDSGVIVRIPDWWNASRPPRPQVTVRVGSKQQARLGSESLDLDVGITLDGQPLSDDELEQLMAAREGMTLLRGKWVQVDADHLQSALQQWKDLRDAHASGIGFLEGMRLLAGAAITGDDVDESVQPWTRIEAGDWLRETLGKLRSPNGKVEITENSHLRATLRPYQSDGVAWLYFATQLGLGVCLADDMGLGKTIQVISLLLHLKYPGGSETRGTAKTQRQGKTKGASKVAAKAQQSRPSLLILPTSLLGNWQREVERFAPDLNMLVAHRSNLDADTLKRIAANPTAELAPYDLVATTYGLARRQKWLTEIDWNLVILDEAQAIKNSGAAQTKAIKKIPGRGRILLSGTPVENHLGDLWSLFDFCAPGLLGTAAAFKRFVNAKDEDARAQRLASVRKLIQPYVLRRMKTDPQIVPDLPQKTEMRVDCGLTRVQTTLYKAVTDDLKDSLEVASGIQRRGMVLGALMQLKQICNHPALHLKQSDFSPDDSGKFSELRTIAETLIEKQEKMLVFTQFQSMCGPLADYLSGIFEREGLVLTGKTATKKRSQLVNEFQAETGPPFFVISVKAGGTGLNLTAASHVVHFDRWWNPAVEDQATDRAFRIGQRRNVLVHKFVCRGSLEEKIDDMIRDKKALSRELFGAQGKDEMQLTEMNDAQLLDFVSLDLNKATA</sequence>
<evidence type="ECO:0000259" key="3">
    <source>
        <dbReference type="PROSITE" id="PS51194"/>
    </source>
</evidence>
<dbReference type="SUPFAM" id="SSF52540">
    <property type="entry name" value="P-loop containing nucleoside triphosphate hydrolases"/>
    <property type="match status" value="2"/>
</dbReference>
<keyword evidence="5" id="KW-1185">Reference proteome</keyword>
<gene>
    <name evidence="4" type="ORF">Poly21_51940</name>
</gene>
<keyword evidence="4" id="KW-0547">Nucleotide-binding</keyword>
<dbReference type="InterPro" id="IPR027417">
    <property type="entry name" value="P-loop_NTPase"/>
</dbReference>
<accession>A0A5C6BIE6</accession>
<feature type="domain" description="Helicase C-terminal" evidence="3">
    <location>
        <begin position="753"/>
        <end position="914"/>
    </location>
</feature>
<dbReference type="Pfam" id="PF12419">
    <property type="entry name" value="DUF3670"/>
    <property type="match status" value="1"/>
</dbReference>
<dbReference type="InterPro" id="IPR038718">
    <property type="entry name" value="SNF2-like_sf"/>
</dbReference>
<protein>
    <submittedName>
        <fullName evidence="4">ATP-dependent helicase HepA</fullName>
    </submittedName>
</protein>
<dbReference type="InterPro" id="IPR022138">
    <property type="entry name" value="DUF3670"/>
</dbReference>
<dbReference type="InterPro" id="IPR000330">
    <property type="entry name" value="SNF2_N"/>
</dbReference>
<dbReference type="OrthoDB" id="9814088at2"/>
<dbReference type="GO" id="GO:0016787">
    <property type="term" value="F:hydrolase activity"/>
    <property type="evidence" value="ECO:0007669"/>
    <property type="project" value="UniProtKB-KW"/>
</dbReference>
<comment type="caution">
    <text evidence="4">The sequence shown here is derived from an EMBL/GenBank/DDBJ whole genome shotgun (WGS) entry which is preliminary data.</text>
</comment>
<dbReference type="PROSITE" id="PS51192">
    <property type="entry name" value="HELICASE_ATP_BIND_1"/>
    <property type="match status" value="1"/>
</dbReference>
<evidence type="ECO:0000256" key="1">
    <source>
        <dbReference type="ARBA" id="ARBA00022801"/>
    </source>
</evidence>
<dbReference type="InterPro" id="IPR001650">
    <property type="entry name" value="Helicase_C-like"/>
</dbReference>
<dbReference type="GO" id="GO:0004386">
    <property type="term" value="F:helicase activity"/>
    <property type="evidence" value="ECO:0007669"/>
    <property type="project" value="UniProtKB-KW"/>
</dbReference>
<name>A0A5C6BIE6_9BACT</name>
<dbReference type="GO" id="GO:0005524">
    <property type="term" value="F:ATP binding"/>
    <property type="evidence" value="ECO:0007669"/>
    <property type="project" value="InterPro"/>
</dbReference>
<dbReference type="Pfam" id="PF00271">
    <property type="entry name" value="Helicase_C"/>
    <property type="match status" value="1"/>
</dbReference>
<reference evidence="4 5" key="1">
    <citation type="journal article" date="2020" name="Antonie Van Leeuwenhoek">
        <title>Rhodopirellula heiligendammensis sp. nov., Rhodopirellula pilleata sp. nov., and Rhodopirellula solitaria sp. nov. isolated from natural or artificial marine surfaces in Northern Germany and California, USA, and emended description of the genus Rhodopirellula.</title>
        <authorList>
            <person name="Kallscheuer N."/>
            <person name="Wiegand S."/>
            <person name="Jogler M."/>
            <person name="Boedeker C."/>
            <person name="Peeters S.H."/>
            <person name="Rast P."/>
            <person name="Heuer A."/>
            <person name="Jetten M.S.M."/>
            <person name="Rohde M."/>
            <person name="Jogler C."/>
        </authorList>
    </citation>
    <scope>NUCLEOTIDE SEQUENCE [LARGE SCALE GENOMIC DNA]</scope>
    <source>
        <strain evidence="4 5">Poly21</strain>
    </source>
</reference>
<keyword evidence="1" id="KW-0378">Hydrolase</keyword>
<dbReference type="InterPro" id="IPR049730">
    <property type="entry name" value="SNF2/RAD54-like_C"/>
</dbReference>
<dbReference type="Gene3D" id="3.40.50.300">
    <property type="entry name" value="P-loop containing nucleotide triphosphate hydrolases"/>
    <property type="match status" value="1"/>
</dbReference>
<dbReference type="AlphaFoldDB" id="A0A5C6BIE6"/>
<dbReference type="Gene3D" id="3.40.50.10810">
    <property type="entry name" value="Tandem AAA-ATPase domain"/>
    <property type="match status" value="1"/>
</dbReference>
<organism evidence="4 5">
    <name type="scientific">Allorhodopirellula heiligendammensis</name>
    <dbReference type="NCBI Taxonomy" id="2714739"/>
    <lineage>
        <taxon>Bacteria</taxon>
        <taxon>Pseudomonadati</taxon>
        <taxon>Planctomycetota</taxon>
        <taxon>Planctomycetia</taxon>
        <taxon>Pirellulales</taxon>
        <taxon>Pirellulaceae</taxon>
        <taxon>Allorhodopirellula</taxon>
    </lineage>
</organism>
<dbReference type="EMBL" id="SJPU01000004">
    <property type="protein sequence ID" value="TWU10224.1"/>
    <property type="molecule type" value="Genomic_DNA"/>
</dbReference>
<evidence type="ECO:0000313" key="4">
    <source>
        <dbReference type="EMBL" id="TWU10224.1"/>
    </source>
</evidence>
<dbReference type="PROSITE" id="PS51194">
    <property type="entry name" value="HELICASE_CTER"/>
    <property type="match status" value="1"/>
</dbReference>
<dbReference type="RefSeq" id="WP_146409651.1">
    <property type="nucleotide sequence ID" value="NZ_SJPU01000004.1"/>
</dbReference>
<evidence type="ECO:0000313" key="5">
    <source>
        <dbReference type="Proteomes" id="UP000319908"/>
    </source>
</evidence>
<keyword evidence="4" id="KW-0347">Helicase</keyword>
<dbReference type="PANTHER" id="PTHR10799">
    <property type="entry name" value="SNF2/RAD54 HELICASE FAMILY"/>
    <property type="match status" value="1"/>
</dbReference>
<keyword evidence="4" id="KW-0067">ATP-binding</keyword>
<dbReference type="Proteomes" id="UP000319908">
    <property type="component" value="Unassembled WGS sequence"/>
</dbReference>
<proteinExistence type="predicted"/>
<dbReference type="SMART" id="SM00487">
    <property type="entry name" value="DEXDc"/>
    <property type="match status" value="1"/>
</dbReference>
<feature type="domain" description="Helicase ATP-binding" evidence="2">
    <location>
        <begin position="434"/>
        <end position="628"/>
    </location>
</feature>
<dbReference type="SMART" id="SM00490">
    <property type="entry name" value="HELICc"/>
    <property type="match status" value="1"/>
</dbReference>
<dbReference type="Pfam" id="PF00176">
    <property type="entry name" value="SNF2-rel_dom"/>
    <property type="match status" value="1"/>
</dbReference>
<dbReference type="InterPro" id="IPR014001">
    <property type="entry name" value="Helicase_ATP-bd"/>
</dbReference>